<dbReference type="InterPro" id="IPR019973">
    <property type="entry name" value="Flap_endonuc_arc"/>
</dbReference>
<dbReference type="SUPFAM" id="SSF47807">
    <property type="entry name" value="5' to 3' exonuclease, C-terminal subdomain"/>
    <property type="match status" value="1"/>
</dbReference>
<dbReference type="GO" id="GO:0003677">
    <property type="term" value="F:DNA binding"/>
    <property type="evidence" value="ECO:0007669"/>
    <property type="project" value="InterPro"/>
</dbReference>
<dbReference type="FunFam" id="1.10.150.20:FF:000087">
    <property type="entry name" value="Flap endonuclease 1"/>
    <property type="match status" value="1"/>
</dbReference>
<dbReference type="GO" id="GO:0017108">
    <property type="term" value="F:5'-flap endonuclease activity"/>
    <property type="evidence" value="ECO:0007669"/>
    <property type="project" value="TreeGrafter"/>
</dbReference>
<dbReference type="Pfam" id="PF00752">
    <property type="entry name" value="XPG_N"/>
    <property type="match status" value="1"/>
</dbReference>
<dbReference type="AlphaFoldDB" id="A0A382AS15"/>
<dbReference type="PANTHER" id="PTHR11081:SF9">
    <property type="entry name" value="FLAP ENDONUCLEASE 1"/>
    <property type="match status" value="1"/>
</dbReference>
<keyword evidence="5" id="KW-0255">Endonuclease</keyword>
<keyword evidence="3" id="KW-0540">Nuclease</keyword>
<dbReference type="SMART" id="SM00485">
    <property type="entry name" value="XPGN"/>
    <property type="match status" value="1"/>
</dbReference>
<dbReference type="InterPro" id="IPR036279">
    <property type="entry name" value="5-3_exonuclease_C_sf"/>
</dbReference>
<dbReference type="FunFam" id="3.40.50.1010:FF:000016">
    <property type="entry name" value="Flap endonuclease 1"/>
    <property type="match status" value="1"/>
</dbReference>
<comment type="cofactor">
    <cofactor evidence="1">
        <name>Mg(2+)</name>
        <dbReference type="ChEBI" id="CHEBI:18420"/>
    </cofactor>
</comment>
<evidence type="ECO:0000256" key="9">
    <source>
        <dbReference type="ARBA" id="ARBA00022842"/>
    </source>
</evidence>
<dbReference type="GO" id="GO:0006281">
    <property type="term" value="P:DNA repair"/>
    <property type="evidence" value="ECO:0007669"/>
    <property type="project" value="UniProtKB-KW"/>
</dbReference>
<evidence type="ECO:0000256" key="1">
    <source>
        <dbReference type="ARBA" id="ARBA00001946"/>
    </source>
</evidence>
<dbReference type="InterPro" id="IPR019974">
    <property type="entry name" value="XPG_CS"/>
</dbReference>
<dbReference type="InterPro" id="IPR008918">
    <property type="entry name" value="HhH2"/>
</dbReference>
<keyword evidence="6" id="KW-0227">DNA damage</keyword>
<dbReference type="InterPro" id="IPR006085">
    <property type="entry name" value="XPG_DNA_repair_N"/>
</dbReference>
<dbReference type="Pfam" id="PF00867">
    <property type="entry name" value="XPG_I"/>
    <property type="match status" value="1"/>
</dbReference>
<evidence type="ECO:0000259" key="12">
    <source>
        <dbReference type="SMART" id="SM00485"/>
    </source>
</evidence>
<dbReference type="InterPro" id="IPR006084">
    <property type="entry name" value="XPG/Rad2"/>
</dbReference>
<sequence length="340" mass="38768">MGVDIKTLLIREKTKLESFSSKIIAIDAYNAIYQFLAIIRGPEGMHLTDRKGRVTSHLTGLLYRNVNFLLMGIKPVYVFDGKPPSMKMAEIERRKKLKKAATVKYEKAKVEGDIETARKYAQQTTSMHDGMVQDSKHLLDLFGIPYVQAPADGEAMAAHLNITGKAHAVASQDYDSLLYGARNLVRNFTNSGRRKLPNRNTYIDVEPEIINYQKTLDGLSVTREQLIDIGILIGTDFNPDGFERIGPKTALKLIKEYSKLEDIPQIQEQLHTIQFNKIREIFLQTNVSEPANIEFHDIDYTGILGYLSRERDFSEDRVNASLNRLKKGLEKRSQTLEKWF</sequence>
<name>A0A382AS15_9ZZZZ</name>
<evidence type="ECO:0000256" key="4">
    <source>
        <dbReference type="ARBA" id="ARBA00022723"/>
    </source>
</evidence>
<evidence type="ECO:0000256" key="5">
    <source>
        <dbReference type="ARBA" id="ARBA00022759"/>
    </source>
</evidence>
<dbReference type="GO" id="GO:0046872">
    <property type="term" value="F:metal ion binding"/>
    <property type="evidence" value="ECO:0007669"/>
    <property type="project" value="UniProtKB-KW"/>
</dbReference>
<dbReference type="Gene3D" id="3.40.50.1010">
    <property type="entry name" value="5'-nuclease"/>
    <property type="match status" value="1"/>
</dbReference>
<dbReference type="SMART" id="SM00279">
    <property type="entry name" value="HhH2"/>
    <property type="match status" value="1"/>
</dbReference>
<gene>
    <name evidence="13" type="ORF">METZ01_LOCUS157112</name>
</gene>
<accession>A0A382AS15</accession>
<dbReference type="SUPFAM" id="SSF88723">
    <property type="entry name" value="PIN domain-like"/>
    <property type="match status" value="1"/>
</dbReference>
<keyword evidence="7" id="KW-0378">Hydrolase</keyword>
<keyword evidence="10" id="KW-0234">DNA repair</keyword>
<organism evidence="13">
    <name type="scientific">marine metagenome</name>
    <dbReference type="NCBI Taxonomy" id="408172"/>
    <lineage>
        <taxon>unclassified sequences</taxon>
        <taxon>metagenomes</taxon>
        <taxon>ecological metagenomes</taxon>
    </lineage>
</organism>
<dbReference type="PROSITE" id="PS00841">
    <property type="entry name" value="XPG_1"/>
    <property type="match status" value="1"/>
</dbReference>
<dbReference type="PANTHER" id="PTHR11081">
    <property type="entry name" value="FLAP ENDONUCLEASE FAMILY MEMBER"/>
    <property type="match status" value="1"/>
</dbReference>
<evidence type="ECO:0000259" key="11">
    <source>
        <dbReference type="SMART" id="SM00484"/>
    </source>
</evidence>
<keyword evidence="4" id="KW-0479">Metal-binding</keyword>
<dbReference type="EMBL" id="UINC01026569">
    <property type="protein sequence ID" value="SVB04258.1"/>
    <property type="molecule type" value="Genomic_DNA"/>
</dbReference>
<dbReference type="GO" id="GO:0006260">
    <property type="term" value="P:DNA replication"/>
    <property type="evidence" value="ECO:0007669"/>
    <property type="project" value="UniProtKB-KW"/>
</dbReference>
<feature type="domain" description="XPG N-terminal" evidence="12">
    <location>
        <begin position="1"/>
        <end position="101"/>
    </location>
</feature>
<evidence type="ECO:0000313" key="13">
    <source>
        <dbReference type="EMBL" id="SVB04258.1"/>
    </source>
</evidence>
<dbReference type="InterPro" id="IPR029060">
    <property type="entry name" value="PIN-like_dom_sf"/>
</dbReference>
<evidence type="ECO:0000256" key="7">
    <source>
        <dbReference type="ARBA" id="ARBA00022801"/>
    </source>
</evidence>
<evidence type="ECO:0000256" key="3">
    <source>
        <dbReference type="ARBA" id="ARBA00022722"/>
    </source>
</evidence>
<evidence type="ECO:0000256" key="10">
    <source>
        <dbReference type="ARBA" id="ARBA00023204"/>
    </source>
</evidence>
<dbReference type="InterPro" id="IPR006086">
    <property type="entry name" value="XPG-I_dom"/>
</dbReference>
<dbReference type="SMART" id="SM00484">
    <property type="entry name" value="XPGI"/>
    <property type="match status" value="1"/>
</dbReference>
<evidence type="ECO:0008006" key="14">
    <source>
        <dbReference type="Google" id="ProtNLM"/>
    </source>
</evidence>
<dbReference type="NCBIfam" id="TIGR03674">
    <property type="entry name" value="fen_arch"/>
    <property type="match status" value="1"/>
</dbReference>
<protein>
    <recommendedName>
        <fullName evidence="14">XPG-I domain-containing protein</fullName>
    </recommendedName>
</protein>
<evidence type="ECO:0000256" key="2">
    <source>
        <dbReference type="ARBA" id="ARBA00022705"/>
    </source>
</evidence>
<dbReference type="InterPro" id="IPR023426">
    <property type="entry name" value="Flap_endonuc"/>
</dbReference>
<dbReference type="CDD" id="cd09903">
    <property type="entry name" value="H3TH_FEN1-Arc"/>
    <property type="match status" value="1"/>
</dbReference>
<keyword evidence="2" id="KW-0235">DNA replication</keyword>
<dbReference type="Gene3D" id="1.10.150.20">
    <property type="entry name" value="5' to 3' exonuclease, C-terminal subdomain"/>
    <property type="match status" value="1"/>
</dbReference>
<dbReference type="PRINTS" id="PR00853">
    <property type="entry name" value="XPGRADSUPER"/>
</dbReference>
<evidence type="ECO:0000256" key="6">
    <source>
        <dbReference type="ARBA" id="ARBA00022763"/>
    </source>
</evidence>
<proteinExistence type="inferred from homology"/>
<dbReference type="HAMAP" id="MF_00614">
    <property type="entry name" value="Fen"/>
    <property type="match status" value="1"/>
</dbReference>
<reference evidence="13" key="1">
    <citation type="submission" date="2018-05" db="EMBL/GenBank/DDBJ databases">
        <authorList>
            <person name="Lanie J.A."/>
            <person name="Ng W.-L."/>
            <person name="Kazmierczak K.M."/>
            <person name="Andrzejewski T.M."/>
            <person name="Davidsen T.M."/>
            <person name="Wayne K.J."/>
            <person name="Tettelin H."/>
            <person name="Glass J.I."/>
            <person name="Rusch D."/>
            <person name="Podicherti R."/>
            <person name="Tsui H.-C.T."/>
            <person name="Winkler M.E."/>
        </authorList>
    </citation>
    <scope>NUCLEOTIDE SEQUENCE</scope>
</reference>
<dbReference type="GO" id="GO:0004527">
    <property type="term" value="F:exonuclease activity"/>
    <property type="evidence" value="ECO:0007669"/>
    <property type="project" value="UniProtKB-KW"/>
</dbReference>
<keyword evidence="9" id="KW-0460">Magnesium</keyword>
<keyword evidence="8" id="KW-0269">Exonuclease</keyword>
<feature type="domain" description="XPG-I" evidence="11">
    <location>
        <begin position="140"/>
        <end position="221"/>
    </location>
</feature>
<dbReference type="CDD" id="cd09867">
    <property type="entry name" value="PIN_FEN1"/>
    <property type="match status" value="1"/>
</dbReference>
<evidence type="ECO:0000256" key="8">
    <source>
        <dbReference type="ARBA" id="ARBA00022839"/>
    </source>
</evidence>